<dbReference type="VEuPathDB" id="VectorBase:AGAP000660"/>
<dbReference type="PANTHER" id="PTHR46515:SF1">
    <property type="entry name" value="TATA ELEMENT MODULATORY FACTOR"/>
    <property type="match status" value="1"/>
</dbReference>
<comment type="subcellular location">
    <subcellularLocation>
        <location evidence="1">Golgi apparatus</location>
    </subcellularLocation>
</comment>
<dbReference type="EnsemblMetazoa" id="AGAP000660-RA">
    <property type="protein sequence ID" value="AGAP000660-PA"/>
    <property type="gene ID" value="AGAP000660"/>
</dbReference>
<feature type="compositionally biased region" description="Polar residues" evidence="5">
    <location>
        <begin position="88"/>
        <end position="111"/>
    </location>
</feature>
<dbReference type="AlphaFoldDB" id="A0A1S4G9P7"/>
<dbReference type="InParanoid" id="A0A1S4G9P7"/>
<reference evidence="7" key="3">
    <citation type="submission" date="2020-05" db="UniProtKB">
        <authorList>
            <consortium name="EnsemblMetazoa"/>
        </authorList>
    </citation>
    <scope>IDENTIFICATION</scope>
    <source>
        <strain evidence="7">PEST</strain>
    </source>
</reference>
<feature type="compositionally biased region" description="Polar residues" evidence="5">
    <location>
        <begin position="408"/>
        <end position="421"/>
    </location>
</feature>
<accession>A0A1S4G9P7</accession>
<dbReference type="GO" id="GO:0005783">
    <property type="term" value="C:endoplasmic reticulum"/>
    <property type="evidence" value="ECO:0000318"/>
    <property type="project" value="GO_Central"/>
</dbReference>
<keyword evidence="3 4" id="KW-0175">Coiled coil</keyword>
<evidence type="ECO:0000259" key="6">
    <source>
        <dbReference type="Pfam" id="PF12325"/>
    </source>
</evidence>
<dbReference type="Proteomes" id="UP000007062">
    <property type="component" value="Chromosome X"/>
</dbReference>
<feature type="compositionally biased region" description="Low complexity" evidence="5">
    <location>
        <begin position="453"/>
        <end position="462"/>
    </location>
</feature>
<dbReference type="FunCoup" id="A0A1S4G9P7">
    <property type="interactions" value="2110"/>
</dbReference>
<feature type="coiled-coil region" evidence="4">
    <location>
        <begin position="1020"/>
        <end position="1071"/>
    </location>
</feature>
<feature type="region of interest" description="Disordered" evidence="5">
    <location>
        <begin position="82"/>
        <end position="155"/>
    </location>
</feature>
<dbReference type="InterPro" id="IPR022092">
    <property type="entry name" value="TMF_DNA-bd"/>
</dbReference>
<keyword evidence="8" id="KW-1185">Reference proteome</keyword>
<feature type="coiled-coil region" evidence="4">
    <location>
        <begin position="467"/>
        <end position="565"/>
    </location>
</feature>
<feature type="coiled-coil region" evidence="4">
    <location>
        <begin position="614"/>
        <end position="774"/>
    </location>
</feature>
<dbReference type="InterPro" id="IPR022091">
    <property type="entry name" value="TMF_TATA-bd"/>
</dbReference>
<evidence type="ECO:0000256" key="5">
    <source>
        <dbReference type="SAM" id="MobiDB-lite"/>
    </source>
</evidence>
<dbReference type="GO" id="GO:0005794">
    <property type="term" value="C:Golgi apparatus"/>
    <property type="evidence" value="ECO:0000318"/>
    <property type="project" value="GO_Central"/>
</dbReference>
<feature type="region of interest" description="Disordered" evidence="5">
    <location>
        <begin position="403"/>
        <end position="423"/>
    </location>
</feature>
<dbReference type="Pfam" id="PF12329">
    <property type="entry name" value="TMF_DNA_bd"/>
    <property type="match status" value="1"/>
</dbReference>
<name>A0A1S4G9P7_ANOGA</name>
<reference evidence="7 8" key="1">
    <citation type="journal article" date="2002" name="Science">
        <title>The genome sequence of the malaria mosquito Anopheles gambiae.</title>
        <authorList>
            <person name="Holt R.A."/>
            <person name="Subramanian G.M."/>
            <person name="Halpern A."/>
            <person name="Sutton G.G."/>
            <person name="Charlab R."/>
            <person name="Nusskern D.R."/>
            <person name="Wincker P."/>
            <person name="Clark A.G."/>
            <person name="Ribeiro J.M."/>
            <person name="Wides R."/>
            <person name="Salzberg S.L."/>
            <person name="Loftus B."/>
            <person name="Yandell M."/>
            <person name="Majoros W.H."/>
            <person name="Rusch D.B."/>
            <person name="Lai Z."/>
            <person name="Kraft C.L."/>
            <person name="Abril J.F."/>
            <person name="Anthouard V."/>
            <person name="Arensburger P."/>
            <person name="Atkinson P.W."/>
            <person name="Baden H."/>
            <person name="de Berardinis V."/>
            <person name="Baldwin D."/>
            <person name="Benes V."/>
            <person name="Biedler J."/>
            <person name="Blass C."/>
            <person name="Bolanos R."/>
            <person name="Boscus D."/>
            <person name="Barnstead M."/>
            <person name="Cai S."/>
            <person name="Center A."/>
            <person name="Chaturverdi K."/>
            <person name="Christophides G.K."/>
            <person name="Chrystal M.A."/>
            <person name="Clamp M."/>
            <person name="Cravchik A."/>
            <person name="Curwen V."/>
            <person name="Dana A."/>
            <person name="Delcher A."/>
            <person name="Dew I."/>
            <person name="Evans C.A."/>
            <person name="Flanigan M."/>
            <person name="Grundschober-Freimoser A."/>
            <person name="Friedli L."/>
            <person name="Gu Z."/>
            <person name="Guan P."/>
            <person name="Guigo R."/>
            <person name="Hillenmeyer M.E."/>
            <person name="Hladun S.L."/>
            <person name="Hogan J.R."/>
            <person name="Hong Y.S."/>
            <person name="Hoover J."/>
            <person name="Jaillon O."/>
            <person name="Ke Z."/>
            <person name="Kodira C."/>
            <person name="Kokoza E."/>
            <person name="Koutsos A."/>
            <person name="Letunic I."/>
            <person name="Levitsky A."/>
            <person name="Liang Y."/>
            <person name="Lin J.J."/>
            <person name="Lobo N.F."/>
            <person name="Lopez J.R."/>
            <person name="Malek J.A."/>
            <person name="McIntosh T.C."/>
            <person name="Meister S."/>
            <person name="Miller J."/>
            <person name="Mobarry C."/>
            <person name="Mongin E."/>
            <person name="Murphy S.D."/>
            <person name="O'Brochta D.A."/>
            <person name="Pfannkoch C."/>
            <person name="Qi R."/>
            <person name="Regier M.A."/>
            <person name="Remington K."/>
            <person name="Shao H."/>
            <person name="Sharakhova M.V."/>
            <person name="Sitter C.D."/>
            <person name="Shetty J."/>
            <person name="Smith T.J."/>
            <person name="Strong R."/>
            <person name="Sun J."/>
            <person name="Thomasova D."/>
            <person name="Ton L.Q."/>
            <person name="Topalis P."/>
            <person name="Tu Z."/>
            <person name="Unger M.F."/>
            <person name="Walenz B."/>
            <person name="Wang A."/>
            <person name="Wang J."/>
            <person name="Wang M."/>
            <person name="Wang X."/>
            <person name="Woodford K.J."/>
            <person name="Wortman J.R."/>
            <person name="Wu M."/>
            <person name="Yao A."/>
            <person name="Zdobnov E.M."/>
            <person name="Zhang H."/>
            <person name="Zhao Q."/>
            <person name="Zhao S."/>
            <person name="Zhu S.C."/>
            <person name="Zhimulev I."/>
            <person name="Coluzzi M."/>
            <person name="della Torre A."/>
            <person name="Roth C.W."/>
            <person name="Louis C."/>
            <person name="Kalush F."/>
            <person name="Mural R.J."/>
            <person name="Myers E.W."/>
            <person name="Adams M.D."/>
            <person name="Smith H.O."/>
            <person name="Broder S."/>
            <person name="Gardner M.J."/>
            <person name="Fraser C.M."/>
            <person name="Birney E."/>
            <person name="Bork P."/>
            <person name="Brey P.T."/>
            <person name="Venter J.C."/>
            <person name="Weissenbach J."/>
            <person name="Kafatos F.C."/>
            <person name="Collins F.H."/>
            <person name="Hoffman S.L."/>
        </authorList>
    </citation>
    <scope>NUCLEOTIDE SEQUENCE [LARGE SCALE GENOMIC DNA]</scope>
    <source>
        <strain evidence="7 8">PEST</strain>
    </source>
</reference>
<organism evidence="7 8">
    <name type="scientific">Anopheles gambiae</name>
    <name type="common">African malaria mosquito</name>
    <dbReference type="NCBI Taxonomy" id="7165"/>
    <lineage>
        <taxon>Eukaryota</taxon>
        <taxon>Metazoa</taxon>
        <taxon>Ecdysozoa</taxon>
        <taxon>Arthropoda</taxon>
        <taxon>Hexapoda</taxon>
        <taxon>Insecta</taxon>
        <taxon>Pterygota</taxon>
        <taxon>Neoptera</taxon>
        <taxon>Endopterygota</taxon>
        <taxon>Diptera</taxon>
        <taxon>Nematocera</taxon>
        <taxon>Culicoidea</taxon>
        <taxon>Culicidae</taxon>
        <taxon>Anophelinae</taxon>
        <taxon>Anopheles</taxon>
    </lineage>
</organism>
<evidence type="ECO:0000313" key="7">
    <source>
        <dbReference type="EnsemblMetazoa" id="AGAP000660-PA"/>
    </source>
</evidence>
<evidence type="ECO:0000256" key="4">
    <source>
        <dbReference type="SAM" id="Coils"/>
    </source>
</evidence>
<feature type="region of interest" description="Disordered" evidence="5">
    <location>
        <begin position="271"/>
        <end position="305"/>
    </location>
</feature>
<evidence type="ECO:0000256" key="3">
    <source>
        <dbReference type="ARBA" id="ARBA00023054"/>
    </source>
</evidence>
<dbReference type="Pfam" id="PF12325">
    <property type="entry name" value="TMF_TATA_bd"/>
    <property type="match status" value="1"/>
</dbReference>
<feature type="domain" description="TATA element modulatory factor 1 TATA binding" evidence="6">
    <location>
        <begin position="995"/>
        <end position="1100"/>
    </location>
</feature>
<proteinExistence type="predicted"/>
<feature type="region of interest" description="Disordered" evidence="5">
    <location>
        <begin position="445"/>
        <end position="467"/>
    </location>
</feature>
<dbReference type="EMBL" id="AAAB01008847">
    <property type="status" value="NOT_ANNOTATED_CDS"/>
    <property type="molecule type" value="Genomic_DNA"/>
</dbReference>
<protein>
    <submittedName>
        <fullName evidence="7">TMF_TATA_bd domain-containing protein</fullName>
    </submittedName>
</protein>
<dbReference type="InterPro" id="IPR052602">
    <property type="entry name" value="Growth_transcription_reg"/>
</dbReference>
<feature type="coiled-coil region" evidence="4">
    <location>
        <begin position="832"/>
        <end position="877"/>
    </location>
</feature>
<dbReference type="VEuPathDB" id="VectorBase:AGAMI1_003903"/>
<evidence type="ECO:0000256" key="2">
    <source>
        <dbReference type="ARBA" id="ARBA00023034"/>
    </source>
</evidence>
<feature type="compositionally biased region" description="Low complexity" evidence="5">
    <location>
        <begin position="124"/>
        <end position="137"/>
    </location>
</feature>
<feature type="coiled-coil region" evidence="4">
    <location>
        <begin position="10"/>
        <end position="37"/>
    </location>
</feature>
<dbReference type="PANTHER" id="PTHR46515">
    <property type="entry name" value="TATA ELEMENT MODULATORY FACTOR TMF1"/>
    <property type="match status" value="1"/>
</dbReference>
<evidence type="ECO:0000313" key="8">
    <source>
        <dbReference type="Proteomes" id="UP000007062"/>
    </source>
</evidence>
<reference evidence="7 8" key="2">
    <citation type="journal article" date="2004" name="Trends Parasitol.">
        <title>The Anopheles gambiae genome: an update.</title>
        <authorList>
            <person name="Mongin E."/>
            <person name="Louis C."/>
            <person name="Holt R.A."/>
            <person name="Birney E."/>
            <person name="Collins F.H."/>
        </authorList>
    </citation>
    <scope>NUCLEOTIDE SEQUENCE [LARGE SCALE GENOMIC DNA]</scope>
    <source>
        <strain evidence="7 8">PEST</strain>
    </source>
</reference>
<feature type="compositionally biased region" description="Polar residues" evidence="5">
    <location>
        <begin position="142"/>
        <end position="155"/>
    </location>
</feature>
<evidence type="ECO:0000256" key="1">
    <source>
        <dbReference type="ARBA" id="ARBA00004555"/>
    </source>
</evidence>
<feature type="compositionally biased region" description="Basic and acidic residues" evidence="5">
    <location>
        <begin position="271"/>
        <end position="289"/>
    </location>
</feature>
<keyword evidence="2" id="KW-0333">Golgi apparatus</keyword>
<sequence length="1125" mass="125934">MSWFDTTGIANLAKNALKEAQKQIDKALDIKDEEETTIASVSSVGVDTSGGEKLVNSSMHSVVSIHPTAERTSVLQPSSVDLDADGSEGTSLEQSTLAKSSNAIKTPSNLRHVSVKAAEKRNDSTSSTTEADSSSTAVPIITSPSQPSPLASNVQDGMGTESVELIDTPRTSTSSNTESPVIVDHSTRFDAHQGQQYTVVKEHPDRNEEYVSVESDTVSYVLSEQPNTVQDTCVNSPPITVAPGRSSYRFSIPNDPSMNVVGVTSPTIETLSEKCEEPQSKESFDKDPNNRAGDPAQQVSKELSDALPSQRFLTSKQELENSYENLEFQAQLTDLTHSFEDLKSCGSAAGSHFPSTASSEQFETTDKLSDAAFETLGGLGAGQNLFQSLGEDEIETTTSSDIEIISSPNGGDSSSTNSGIYRTSPLKMSTAKGENFDMMLIKRRRGHTREPSEISINSGNSDDSSHLPETEQLMRRLEEVSETLEQREYRLVELGRQNAELNEQNAQLTAQLESKAKREGGSDLDGYMQRLSALERKFQQSIREKENLKSKFDALRMEADKKVAKCDMDKAVSERDFMINELQKEGESLSKQVLQHSNIIKKLRAKEKESSVLISKQCDEISELTQETERLKRSLSAKEEVERSQIDAVHKLTSEKGKLERERAMLDDKLNDQIQKSEAMRKSLEFVRNELNEKSELCHDLQKRLDKLQNCKTDSQTFQKTNEVLMLQLEDLREQLRRTEQDYGQRLNRAKNEHAEVLRKLEAAELRTEEEKNASALLTMPLMKQLDSLQNLLRHKERLGEQRDASFAQQLSEALERIKLISDKEKTQRDIIITMQNRISNLEERLQAALLQTKEAVTRLKQQTLEAERRLEDCNKHEGKGESLEKEAAPAIEHAHENETQLDGADKIPPTKQTATIEANESDPNIDSSMPQFGMDMQPVEASSITSIGNLSLPDSLNSIPWTTPEDDAVSLGKVEPFNDGIVDVGYNLPNLFNTTSHLETLQATLKQRDGEICQLQWEVSRFQQERNVLSAEISNLTIELDNVRERFECSIRLEEEHTELQNRYDALLQMYGEAVEKTEELQLDLADVKDMYKIQIDDLLQRQRELIASMSHQSSLLSSSRNNC</sequence>